<dbReference type="CDD" id="cd01461">
    <property type="entry name" value="vWA_interalpha_trypsin_inhibitor"/>
    <property type="match status" value="1"/>
</dbReference>
<dbReference type="Gene3D" id="3.40.50.410">
    <property type="entry name" value="von Willebrand factor, type A domain"/>
    <property type="match status" value="1"/>
</dbReference>
<reference evidence="5 6" key="1">
    <citation type="submission" date="2019-04" db="EMBL/GenBank/DDBJ databases">
        <title>Azoarcus rhizosphaerae sp. nov. isolated from rhizosphere of Ficus religiosa.</title>
        <authorList>
            <person name="Lin S.-Y."/>
            <person name="Hameed A."/>
            <person name="Hsu Y.-H."/>
            <person name="Young C.-C."/>
        </authorList>
    </citation>
    <scope>NUCLEOTIDE SEQUENCE [LARGE SCALE GENOMIC DNA]</scope>
    <source>
        <strain evidence="5 6">CC-YHH848</strain>
    </source>
</reference>
<dbReference type="PANTHER" id="PTHR45737:SF6">
    <property type="entry name" value="VON WILLEBRAND FACTOR A DOMAIN-CONTAINING PROTEIN 5A"/>
    <property type="match status" value="1"/>
</dbReference>
<evidence type="ECO:0000259" key="4">
    <source>
        <dbReference type="PROSITE" id="PS51468"/>
    </source>
</evidence>
<keyword evidence="2" id="KW-0472">Membrane</keyword>
<dbReference type="PROSITE" id="PS50234">
    <property type="entry name" value="VWFA"/>
    <property type="match status" value="1"/>
</dbReference>
<organism evidence="5 6">
    <name type="scientific">Pseudothauera rhizosphaerae</name>
    <dbReference type="NCBI Taxonomy" id="2565932"/>
    <lineage>
        <taxon>Bacteria</taxon>
        <taxon>Pseudomonadati</taxon>
        <taxon>Pseudomonadota</taxon>
        <taxon>Betaproteobacteria</taxon>
        <taxon>Rhodocyclales</taxon>
        <taxon>Zoogloeaceae</taxon>
        <taxon>Pseudothauera</taxon>
    </lineage>
</organism>
<evidence type="ECO:0000313" key="6">
    <source>
        <dbReference type="Proteomes" id="UP000307956"/>
    </source>
</evidence>
<dbReference type="SMART" id="SM00609">
    <property type="entry name" value="VIT"/>
    <property type="match status" value="1"/>
</dbReference>
<dbReference type="SMART" id="SM00327">
    <property type="entry name" value="VWA"/>
    <property type="match status" value="1"/>
</dbReference>
<evidence type="ECO:0000256" key="2">
    <source>
        <dbReference type="SAM" id="Phobius"/>
    </source>
</evidence>
<dbReference type="Pfam" id="PF13768">
    <property type="entry name" value="VWA_3"/>
    <property type="match status" value="1"/>
</dbReference>
<dbReference type="InterPro" id="IPR036465">
    <property type="entry name" value="vWFA_dom_sf"/>
</dbReference>
<dbReference type="OrthoDB" id="9784383at2"/>
<feature type="transmembrane region" description="Helical" evidence="2">
    <location>
        <begin position="769"/>
        <end position="787"/>
    </location>
</feature>
<gene>
    <name evidence="5" type="ORF">E6O51_17260</name>
</gene>
<accession>A0A4S4AIH4</accession>
<proteinExistence type="predicted"/>
<keyword evidence="2" id="KW-0812">Transmembrane</keyword>
<dbReference type="InterPro" id="IPR013694">
    <property type="entry name" value="VIT"/>
</dbReference>
<keyword evidence="6" id="KW-1185">Reference proteome</keyword>
<dbReference type="NCBIfam" id="TIGR03788">
    <property type="entry name" value="marine_srt_targ"/>
    <property type="match status" value="1"/>
</dbReference>
<feature type="domain" description="VIT" evidence="4">
    <location>
        <begin position="146"/>
        <end position="274"/>
    </location>
</feature>
<evidence type="ECO:0000256" key="1">
    <source>
        <dbReference type="SAM" id="MobiDB-lite"/>
    </source>
</evidence>
<dbReference type="InterPro" id="IPR022440">
    <property type="entry name" value="CHP03788"/>
</dbReference>
<feature type="domain" description="VWFA" evidence="3">
    <location>
        <begin position="435"/>
        <end position="605"/>
    </location>
</feature>
<evidence type="ECO:0000259" key="3">
    <source>
        <dbReference type="PROSITE" id="PS50234"/>
    </source>
</evidence>
<dbReference type="Pfam" id="PF08487">
    <property type="entry name" value="VIT"/>
    <property type="match status" value="1"/>
</dbReference>
<dbReference type="InterPro" id="IPR002035">
    <property type="entry name" value="VWF_A"/>
</dbReference>
<dbReference type="EMBL" id="SSOD01000016">
    <property type="protein sequence ID" value="THF58089.1"/>
    <property type="molecule type" value="Genomic_DNA"/>
</dbReference>
<feature type="transmembrane region" description="Helical" evidence="2">
    <location>
        <begin position="102"/>
        <end position="124"/>
    </location>
</feature>
<dbReference type="SUPFAM" id="SSF53300">
    <property type="entry name" value="vWA-like"/>
    <property type="match status" value="1"/>
</dbReference>
<dbReference type="AlphaFoldDB" id="A0A4S4AIH4"/>
<evidence type="ECO:0000313" key="5">
    <source>
        <dbReference type="EMBL" id="THF58089.1"/>
    </source>
</evidence>
<sequence length="799" mass="86253">MAASSSTMAMRRPMGIFAVDPGRTIAPWPGAAARRAKSHFSATFRPRFSPFAPECRPCPALKCQHGQTARPPQKGEQAMNTTTARDAAPASGRQHIAEIAALVLRILAGGLLVALVQVVLVLLLTSRAYAVEMQATPMKVSEAGQGTLLMRADDGSTHALPTLATDVTIRVNGPLARARVVQTFRNPGTDWLEGIYVFPLPDNAAVDRLRMQVGERVVEGEIHEKEQARAQFEQARKEGKRAALVEQERPNIFTTSVANIAPGAEIRVEIEYQQTLDYQIVDDAGRYSLRFPMVVGPRYIPGAPDGERSAGHGTVPPTNQVPDAHRITPPVLHPDKGLINPVSLRVELDAGVPLASVDSPYHAVRIDTPHAHRRVVELAAGTAPANRDFELVWTLAAGQAPQVALFTESGRNVDYALLMMVPPRLKADESPLPREVIFILDTSGSMDGTSIVQAREALALALRRLNPADHFNVIEFNSQANALFPAAQPATRNHVELAARWVRSLQARGGTEMRQALAMALDGAEDPTRVRQVIFLTDGAVGNEEALFRLIEQRLGDSRLFTVGIGSAPNSHFMRKAASAGRGTFTYIGKLEEVQERMSALFAKLESPVLKGIELAWPDGSAAEAWPRRVPDLYAGEPLVVAAALKKTGGTLRVTGWGRDVQWQADVPLAEASPAAGIGVLWARQKIDSLLDGLRGGAQEAEVRPAVVELALQHHLVSRYTSLVAVDKTPVRPAAEALKGGAMPTNLPEGWKYESVFGQLPKGATGARMNLLLGCLALFAGAALWLIQRRSRAAFTLPA</sequence>
<comment type="caution">
    <text evidence="5">The sequence shown here is derived from an EMBL/GenBank/DDBJ whole genome shotgun (WGS) entry which is preliminary data.</text>
</comment>
<dbReference type="PANTHER" id="PTHR45737">
    <property type="entry name" value="VON WILLEBRAND FACTOR A DOMAIN-CONTAINING PROTEIN 5A"/>
    <property type="match status" value="1"/>
</dbReference>
<dbReference type="PROSITE" id="PS51468">
    <property type="entry name" value="VIT"/>
    <property type="match status" value="1"/>
</dbReference>
<dbReference type="Proteomes" id="UP000307956">
    <property type="component" value="Unassembled WGS sequence"/>
</dbReference>
<keyword evidence="2" id="KW-1133">Transmembrane helix</keyword>
<feature type="region of interest" description="Disordered" evidence="1">
    <location>
        <begin position="64"/>
        <end position="89"/>
    </location>
</feature>
<protein>
    <submittedName>
        <fullName evidence="5">Marine proteobacterial sortase target protein</fullName>
    </submittedName>
</protein>
<name>A0A4S4AIH4_9RHOO</name>